<evidence type="ECO:0000313" key="2">
    <source>
        <dbReference type="Proteomes" id="UP001163550"/>
    </source>
</evidence>
<dbReference type="RefSeq" id="WP_263992648.1">
    <property type="nucleotide sequence ID" value="NZ_CP087994.1"/>
</dbReference>
<reference evidence="1" key="1">
    <citation type="submission" date="2021-11" db="EMBL/GenBank/DDBJ databases">
        <title>Isoprene-degrading acetogen.</title>
        <authorList>
            <person name="Yang Y."/>
            <person name="Jin H."/>
            <person name="Yan J."/>
        </authorList>
    </citation>
    <scope>NUCLEOTIDE SEQUENCE</scope>
    <source>
        <strain evidence="1">Berkeley</strain>
    </source>
</reference>
<protein>
    <submittedName>
        <fullName evidence="1">Uncharacterized protein</fullName>
    </submittedName>
</protein>
<evidence type="ECO:0000313" key="1">
    <source>
        <dbReference type="EMBL" id="UYO61853.1"/>
    </source>
</evidence>
<keyword evidence="2" id="KW-1185">Reference proteome</keyword>
<accession>A0ABY6HBG7</accession>
<name>A0ABY6HBG7_9FIRM</name>
<dbReference type="Proteomes" id="UP001163550">
    <property type="component" value="Chromosome"/>
</dbReference>
<proteinExistence type="predicted"/>
<dbReference type="EMBL" id="CP087994">
    <property type="protein sequence ID" value="UYO61853.1"/>
    <property type="molecule type" value="Genomic_DNA"/>
</dbReference>
<sequence>MDKLEAVQEIMRLAVAINGVDEDRFAMGRKPCVMIHFAGHVTGLMVNVYYNGMDYGKKPDYVFDAYISDIEVAKLMKCVRYLEKLKEKVIEEAA</sequence>
<gene>
    <name evidence="1" type="ORF">LNN31_13820</name>
</gene>
<organism evidence="1 2">
    <name type="scientific">Acetobacterium wieringae</name>
    <dbReference type="NCBI Taxonomy" id="52694"/>
    <lineage>
        <taxon>Bacteria</taxon>
        <taxon>Bacillati</taxon>
        <taxon>Bacillota</taxon>
        <taxon>Clostridia</taxon>
        <taxon>Eubacteriales</taxon>
        <taxon>Eubacteriaceae</taxon>
        <taxon>Acetobacterium</taxon>
    </lineage>
</organism>